<comment type="caution">
    <text evidence="1">The sequence shown here is derived from an EMBL/GenBank/DDBJ whole genome shotgun (WGS) entry which is preliminary data.</text>
</comment>
<gene>
    <name evidence="1" type="ORF">HK097_004297</name>
</gene>
<name>A0AAD5S1Q7_9FUNG</name>
<keyword evidence="2" id="KW-1185">Reference proteome</keyword>
<dbReference type="InterPro" id="IPR011990">
    <property type="entry name" value="TPR-like_helical_dom_sf"/>
</dbReference>
<reference evidence="1" key="1">
    <citation type="submission" date="2020-05" db="EMBL/GenBank/DDBJ databases">
        <title>Phylogenomic resolution of chytrid fungi.</title>
        <authorList>
            <person name="Stajich J.E."/>
            <person name="Amses K."/>
            <person name="Simmons R."/>
            <person name="Seto K."/>
            <person name="Myers J."/>
            <person name="Bonds A."/>
            <person name="Quandt C.A."/>
            <person name="Barry K."/>
            <person name="Liu P."/>
            <person name="Grigoriev I."/>
            <person name="Longcore J.E."/>
            <person name="James T.Y."/>
        </authorList>
    </citation>
    <scope>NUCLEOTIDE SEQUENCE</scope>
    <source>
        <strain evidence="1">JEL0318</strain>
    </source>
</reference>
<dbReference type="Proteomes" id="UP001212841">
    <property type="component" value="Unassembled WGS sequence"/>
</dbReference>
<dbReference type="AlphaFoldDB" id="A0AAD5S1Q7"/>
<protein>
    <submittedName>
        <fullName evidence="1">Uncharacterized protein</fullName>
    </submittedName>
</protein>
<organism evidence="1 2">
    <name type="scientific">Rhizophlyctis rosea</name>
    <dbReference type="NCBI Taxonomy" id="64517"/>
    <lineage>
        <taxon>Eukaryota</taxon>
        <taxon>Fungi</taxon>
        <taxon>Fungi incertae sedis</taxon>
        <taxon>Chytridiomycota</taxon>
        <taxon>Chytridiomycota incertae sedis</taxon>
        <taxon>Chytridiomycetes</taxon>
        <taxon>Rhizophlyctidales</taxon>
        <taxon>Rhizophlyctidaceae</taxon>
        <taxon>Rhizophlyctis</taxon>
    </lineage>
</organism>
<feature type="non-terminal residue" evidence="1">
    <location>
        <position position="1"/>
    </location>
</feature>
<evidence type="ECO:0000313" key="2">
    <source>
        <dbReference type="Proteomes" id="UP001212841"/>
    </source>
</evidence>
<accession>A0AAD5S1Q7</accession>
<dbReference type="Gene3D" id="1.25.40.10">
    <property type="entry name" value="Tetratricopeptide repeat domain"/>
    <property type="match status" value="1"/>
</dbReference>
<dbReference type="EMBL" id="JADGJD010002085">
    <property type="protein sequence ID" value="KAJ3035084.1"/>
    <property type="molecule type" value="Genomic_DNA"/>
</dbReference>
<proteinExistence type="predicted"/>
<evidence type="ECO:0000313" key="1">
    <source>
        <dbReference type="EMBL" id="KAJ3035084.1"/>
    </source>
</evidence>
<sequence>HESFTIAIFERMQQLYPVIKGNPRSGPNAETVIVLLGHCRTEENVRIVVRDAEGWGVFEHPRVQEEVLRTCLRVCAAGNGKKAANPSYVLSRVLDWANRYAARGVSLSPEAVNIILQAFGKAGAVLEGLSFVDRIHQNGKVTTSKAMPLLELLRAVERRTERRGAGDERVAQRAWEEVTKGSSDAIGTPPPKTVATIIDALGKLVDVRGVWRLYRSMTRDGKPLDPIIARSFVRAFGSRLATDPRAAAAVFSAALTGKPGSGNDKIVLDLLGGIRDRKEAVKTLDTLLALLVARNMPIESNTLVKAFARIVDEARDKDLPPMAFSTGTELQKLGAWSESATPSKLLVDATRIAVVKATAKGVAGAAQEVREGTDVEGALSSLEQLLGNGNSKVDKDGGVADALQRLEGWLQDDQKQP</sequence>